<accession>A0AAD8RPN9</accession>
<evidence type="ECO:0000313" key="4">
    <source>
        <dbReference type="Proteomes" id="UP001231189"/>
    </source>
</evidence>
<feature type="compositionally biased region" description="Basic and acidic residues" evidence="1">
    <location>
        <begin position="1"/>
        <end position="31"/>
    </location>
</feature>
<comment type="caution">
    <text evidence="3">The sequence shown here is derived from an EMBL/GenBank/DDBJ whole genome shotgun (WGS) entry which is preliminary data.</text>
</comment>
<feature type="domain" description="Retrotransposon gag" evidence="2">
    <location>
        <begin position="308"/>
        <end position="371"/>
    </location>
</feature>
<protein>
    <recommendedName>
        <fullName evidence="2">Retrotransposon gag domain-containing protein</fullName>
    </recommendedName>
</protein>
<name>A0AAD8RPN9_LOLMU</name>
<evidence type="ECO:0000259" key="2">
    <source>
        <dbReference type="Pfam" id="PF03732"/>
    </source>
</evidence>
<proteinExistence type="predicted"/>
<keyword evidence="4" id="KW-1185">Reference proteome</keyword>
<feature type="region of interest" description="Disordered" evidence="1">
    <location>
        <begin position="1"/>
        <end position="45"/>
    </location>
</feature>
<organism evidence="3 4">
    <name type="scientific">Lolium multiflorum</name>
    <name type="common">Italian ryegrass</name>
    <name type="synonym">Lolium perenne subsp. multiflorum</name>
    <dbReference type="NCBI Taxonomy" id="4521"/>
    <lineage>
        <taxon>Eukaryota</taxon>
        <taxon>Viridiplantae</taxon>
        <taxon>Streptophyta</taxon>
        <taxon>Embryophyta</taxon>
        <taxon>Tracheophyta</taxon>
        <taxon>Spermatophyta</taxon>
        <taxon>Magnoliopsida</taxon>
        <taxon>Liliopsida</taxon>
        <taxon>Poales</taxon>
        <taxon>Poaceae</taxon>
        <taxon>BOP clade</taxon>
        <taxon>Pooideae</taxon>
        <taxon>Poodae</taxon>
        <taxon>Poeae</taxon>
        <taxon>Poeae Chloroplast Group 2 (Poeae type)</taxon>
        <taxon>Loliodinae</taxon>
        <taxon>Loliinae</taxon>
        <taxon>Lolium</taxon>
    </lineage>
</organism>
<gene>
    <name evidence="3" type="ORF">QYE76_002822</name>
</gene>
<sequence length="371" mass="42901">MIRYKVRQDLGEEDTPWSREGKEQRDPKMGMKLDPTNGDDPRDGEVLRNTERLATQHNLWTQRQEFKEKLTLFETRIDEQYNEVAHNFSVVNQDLALLREATDNLNGQMASNGANMERRMDSLERAITNLGPPPQGMKTILDLIAHMFVMKTLAPTIGEENSIAMLVHMNVLHKTKSYNKIVTKRIAMPTMGVTTNPKTKVLKINLGEISDVTLAMTNVEEEIHHMIKRRGPTMSIVNNVDKIFNNNIITVSQVKLVSNFNANPMLWLKFTMPKFKGEEDVEAYLSWALKVDKIFRIHNYSGAKKVAMASLEFEDYANTWWEQVLTLREEKGEPPIDTWEEMKEEMQARFVPTHYMTDLFNKLQKLKQGTK</sequence>
<dbReference type="PANTHER" id="PTHR35046">
    <property type="entry name" value="ZINC KNUCKLE (CCHC-TYPE) FAMILY PROTEIN"/>
    <property type="match status" value="1"/>
</dbReference>
<evidence type="ECO:0000256" key="1">
    <source>
        <dbReference type="SAM" id="MobiDB-lite"/>
    </source>
</evidence>
<dbReference type="EMBL" id="JAUUTY010000005">
    <property type="protein sequence ID" value="KAK1628507.1"/>
    <property type="molecule type" value="Genomic_DNA"/>
</dbReference>
<dbReference type="Proteomes" id="UP001231189">
    <property type="component" value="Unassembled WGS sequence"/>
</dbReference>
<dbReference type="InterPro" id="IPR005162">
    <property type="entry name" value="Retrotrans_gag_dom"/>
</dbReference>
<dbReference type="AlphaFoldDB" id="A0AAD8RPN9"/>
<dbReference type="Pfam" id="PF03732">
    <property type="entry name" value="Retrotrans_gag"/>
    <property type="match status" value="1"/>
</dbReference>
<evidence type="ECO:0000313" key="3">
    <source>
        <dbReference type="EMBL" id="KAK1628507.1"/>
    </source>
</evidence>
<dbReference type="PANTHER" id="PTHR35046:SF21">
    <property type="entry name" value="RETROTRANSPOSON GAG DOMAIN-CONTAINING PROTEIN-RELATED"/>
    <property type="match status" value="1"/>
</dbReference>
<reference evidence="3" key="1">
    <citation type="submission" date="2023-07" db="EMBL/GenBank/DDBJ databases">
        <title>A chromosome-level genome assembly of Lolium multiflorum.</title>
        <authorList>
            <person name="Chen Y."/>
            <person name="Copetti D."/>
            <person name="Kolliker R."/>
            <person name="Studer B."/>
        </authorList>
    </citation>
    <scope>NUCLEOTIDE SEQUENCE</scope>
    <source>
        <strain evidence="3">02402/16</strain>
        <tissue evidence="3">Leaf</tissue>
    </source>
</reference>